<feature type="domain" description="SCAN box" evidence="3">
    <location>
        <begin position="45"/>
        <end position="127"/>
    </location>
</feature>
<sequence>MTAAQRSASALVSGAGQGAEVGATGFGDEACCLQDSSLLGPEIFRQRFRQFCYEETQGPREALNQLRDLCHQWLQPEIHTKVQILELLVLEQFLGILPEELRAWVREQRPKSGEEAVTVLEDLERELDDPGQQVKAFVATKEEILEEVALLAAAQESTTVWFTAMDGQLRDELPAPPVQQEGGE</sequence>
<gene>
    <name evidence="5" type="primary">LOC101345642</name>
</gene>
<dbReference type="SMART" id="SM00431">
    <property type="entry name" value="SCAN"/>
    <property type="match status" value="1"/>
</dbReference>
<dbReference type="KEGG" id="tmu:101345642"/>
<dbReference type="Gene3D" id="1.10.4020.10">
    <property type="entry name" value="DNA breaking-rejoining enzymes"/>
    <property type="match status" value="1"/>
</dbReference>
<comment type="subcellular location">
    <subcellularLocation>
        <location evidence="2">Nucleus</location>
    </subcellularLocation>
</comment>
<dbReference type="Proteomes" id="UP000248480">
    <property type="component" value="Unplaced"/>
</dbReference>
<keyword evidence="1 2" id="KW-0539">Nucleus</keyword>
<evidence type="ECO:0000313" key="4">
    <source>
        <dbReference type="Proteomes" id="UP000248480"/>
    </source>
</evidence>
<dbReference type="PANTHER" id="PTHR45935:SF28">
    <property type="entry name" value="SCAN DOMAIN-CONTAINING PROTEIN 3"/>
    <property type="match status" value="1"/>
</dbReference>
<dbReference type="PROSITE" id="PS50804">
    <property type="entry name" value="SCAN_BOX"/>
    <property type="match status" value="1"/>
</dbReference>
<evidence type="ECO:0000313" key="5">
    <source>
        <dbReference type="RefSeq" id="XP_023591034.1"/>
    </source>
</evidence>
<protein>
    <submittedName>
        <fullName evidence="5">Zinc finger and SCAN domain-containing protein 23-like</fullName>
    </submittedName>
</protein>
<keyword evidence="4" id="KW-1185">Reference proteome</keyword>
<dbReference type="AlphaFoldDB" id="A0A2Y9RGE2"/>
<name>A0A2Y9RGE2_TRIMA</name>
<dbReference type="Pfam" id="PF02023">
    <property type="entry name" value="SCAN"/>
    <property type="match status" value="1"/>
</dbReference>
<organism evidence="4 5">
    <name type="scientific">Trichechus manatus latirostris</name>
    <name type="common">Florida manatee</name>
    <dbReference type="NCBI Taxonomy" id="127582"/>
    <lineage>
        <taxon>Eukaryota</taxon>
        <taxon>Metazoa</taxon>
        <taxon>Chordata</taxon>
        <taxon>Craniata</taxon>
        <taxon>Vertebrata</taxon>
        <taxon>Euteleostomi</taxon>
        <taxon>Mammalia</taxon>
        <taxon>Eutheria</taxon>
        <taxon>Afrotheria</taxon>
        <taxon>Sirenia</taxon>
        <taxon>Trichechidae</taxon>
        <taxon>Trichechus</taxon>
    </lineage>
</organism>
<evidence type="ECO:0000256" key="2">
    <source>
        <dbReference type="PROSITE-ProRule" id="PRU00187"/>
    </source>
</evidence>
<proteinExistence type="predicted"/>
<dbReference type="FunFam" id="1.10.4020.10:FF:000001">
    <property type="entry name" value="zinc finger protein 263 isoform X1"/>
    <property type="match status" value="1"/>
</dbReference>
<dbReference type="RefSeq" id="XP_023591034.1">
    <property type="nucleotide sequence ID" value="XM_023735266.1"/>
</dbReference>
<dbReference type="CDD" id="cd07936">
    <property type="entry name" value="SCAN"/>
    <property type="match status" value="1"/>
</dbReference>
<accession>A0A2Y9RGE2</accession>
<evidence type="ECO:0000259" key="3">
    <source>
        <dbReference type="PROSITE" id="PS50804"/>
    </source>
</evidence>
<dbReference type="PANTHER" id="PTHR45935">
    <property type="entry name" value="PROTEIN ZBED8-RELATED"/>
    <property type="match status" value="1"/>
</dbReference>
<dbReference type="InterPro" id="IPR003309">
    <property type="entry name" value="SCAN_dom"/>
</dbReference>
<evidence type="ECO:0000256" key="1">
    <source>
        <dbReference type="ARBA" id="ARBA00023242"/>
    </source>
</evidence>
<dbReference type="GeneID" id="101345642"/>
<dbReference type="InParanoid" id="A0A2Y9RGE2"/>
<dbReference type="InterPro" id="IPR050916">
    <property type="entry name" value="SCAN-C2H2_zinc_finger"/>
</dbReference>
<dbReference type="InterPro" id="IPR038269">
    <property type="entry name" value="SCAN_sf"/>
</dbReference>
<dbReference type="SUPFAM" id="SSF47353">
    <property type="entry name" value="Retrovirus capsid dimerization domain-like"/>
    <property type="match status" value="1"/>
</dbReference>
<reference evidence="5" key="1">
    <citation type="submission" date="2025-08" db="UniProtKB">
        <authorList>
            <consortium name="RefSeq"/>
        </authorList>
    </citation>
    <scope>IDENTIFICATION</scope>
</reference>
<dbReference type="GO" id="GO:0005634">
    <property type="term" value="C:nucleus"/>
    <property type="evidence" value="ECO:0007669"/>
    <property type="project" value="UniProtKB-SubCell"/>
</dbReference>